<sequence>MIYLQIDGIRWTVFIDEFAYIDEILILVSSALTVYPLSFLFYRLAPMGFIQSTFSLLVGAAGGIYIAQNYDVPNIKNYMQGLMGKAKELDHAYKKPEDGSKNKA</sequence>
<dbReference type="EnsemblPlants" id="AET1Gv20131500.1">
    <property type="protein sequence ID" value="AET1Gv20131500.1"/>
    <property type="gene ID" value="AET1Gv20131500"/>
</dbReference>
<reference evidence="3" key="2">
    <citation type="journal article" date="2017" name="Nat. Plants">
        <title>The Aegilops tauschii genome reveals multiple impacts of transposons.</title>
        <authorList>
            <person name="Zhao G."/>
            <person name="Zou C."/>
            <person name="Li K."/>
            <person name="Wang K."/>
            <person name="Li T."/>
            <person name="Gao L."/>
            <person name="Zhang X."/>
            <person name="Wang H."/>
            <person name="Yang Z."/>
            <person name="Liu X."/>
            <person name="Jiang W."/>
            <person name="Mao L."/>
            <person name="Kong X."/>
            <person name="Jiao Y."/>
            <person name="Jia J."/>
        </authorList>
    </citation>
    <scope>NUCLEOTIDE SEQUENCE [LARGE SCALE GENOMIC DNA]</scope>
    <source>
        <strain evidence="3">cv. AL8/78</strain>
    </source>
</reference>
<feature type="transmembrane region" description="Helical" evidence="1">
    <location>
        <begin position="20"/>
        <end position="42"/>
    </location>
</feature>
<dbReference type="PANTHER" id="PTHR33528:SF17">
    <property type="entry name" value="TRANSMEMBRANE PROTEIN"/>
    <property type="match status" value="1"/>
</dbReference>
<dbReference type="Pfam" id="PF15054">
    <property type="entry name" value="DUF4535"/>
    <property type="match status" value="1"/>
</dbReference>
<keyword evidence="1" id="KW-0472">Membrane</keyword>
<evidence type="ECO:0000313" key="2">
    <source>
        <dbReference type="EnsemblPlants" id="AET1Gv20131500.1"/>
    </source>
</evidence>
<reference evidence="3" key="1">
    <citation type="journal article" date="2014" name="Science">
        <title>Ancient hybridizations among the ancestral genomes of bread wheat.</title>
        <authorList>
            <consortium name="International Wheat Genome Sequencing Consortium,"/>
            <person name="Marcussen T."/>
            <person name="Sandve S.R."/>
            <person name="Heier L."/>
            <person name="Spannagl M."/>
            <person name="Pfeifer M."/>
            <person name="Jakobsen K.S."/>
            <person name="Wulff B.B."/>
            <person name="Steuernagel B."/>
            <person name="Mayer K.F."/>
            <person name="Olsen O.A."/>
        </authorList>
    </citation>
    <scope>NUCLEOTIDE SEQUENCE [LARGE SCALE GENOMIC DNA]</scope>
    <source>
        <strain evidence="3">cv. AL8/78</strain>
    </source>
</reference>
<feature type="transmembrane region" description="Helical" evidence="1">
    <location>
        <begin position="48"/>
        <end position="67"/>
    </location>
</feature>
<keyword evidence="1" id="KW-1133">Transmembrane helix</keyword>
<dbReference type="AlphaFoldDB" id="A0A452XRD5"/>
<proteinExistence type="predicted"/>
<reference evidence="2" key="4">
    <citation type="submission" date="2019-03" db="UniProtKB">
        <authorList>
            <consortium name="EnsemblPlants"/>
        </authorList>
    </citation>
    <scope>IDENTIFICATION</scope>
</reference>
<dbReference type="Proteomes" id="UP000015105">
    <property type="component" value="Chromosome 1D"/>
</dbReference>
<protein>
    <submittedName>
        <fullName evidence="2">Uncharacterized protein</fullName>
    </submittedName>
</protein>
<keyword evidence="1" id="KW-0812">Transmembrane</keyword>
<reference evidence="2" key="5">
    <citation type="journal article" date="2021" name="G3 (Bethesda)">
        <title>Aegilops tauschii genome assembly Aet v5.0 features greater sequence contiguity and improved annotation.</title>
        <authorList>
            <person name="Wang L."/>
            <person name="Zhu T."/>
            <person name="Rodriguez J.C."/>
            <person name="Deal K.R."/>
            <person name="Dubcovsky J."/>
            <person name="McGuire P.E."/>
            <person name="Lux T."/>
            <person name="Spannagl M."/>
            <person name="Mayer K.F.X."/>
            <person name="Baldrich P."/>
            <person name="Meyers B.C."/>
            <person name="Huo N."/>
            <person name="Gu Y.Q."/>
            <person name="Zhou H."/>
            <person name="Devos K.M."/>
            <person name="Bennetzen J.L."/>
            <person name="Unver T."/>
            <person name="Budak H."/>
            <person name="Gulick P.J."/>
            <person name="Galiba G."/>
            <person name="Kalapos B."/>
            <person name="Nelson D.R."/>
            <person name="Li P."/>
            <person name="You F.M."/>
            <person name="Luo M.C."/>
            <person name="Dvorak J."/>
        </authorList>
    </citation>
    <scope>NUCLEOTIDE SEQUENCE [LARGE SCALE GENOMIC DNA]</scope>
    <source>
        <strain evidence="2">cv. AL8/78</strain>
    </source>
</reference>
<evidence type="ECO:0000313" key="3">
    <source>
        <dbReference type="Proteomes" id="UP000015105"/>
    </source>
</evidence>
<dbReference type="PANTHER" id="PTHR33528">
    <property type="entry name" value="OS07G0239500 PROTEIN"/>
    <property type="match status" value="1"/>
</dbReference>
<organism evidence="2 3">
    <name type="scientific">Aegilops tauschii subsp. strangulata</name>
    <name type="common">Goatgrass</name>
    <dbReference type="NCBI Taxonomy" id="200361"/>
    <lineage>
        <taxon>Eukaryota</taxon>
        <taxon>Viridiplantae</taxon>
        <taxon>Streptophyta</taxon>
        <taxon>Embryophyta</taxon>
        <taxon>Tracheophyta</taxon>
        <taxon>Spermatophyta</taxon>
        <taxon>Magnoliopsida</taxon>
        <taxon>Liliopsida</taxon>
        <taxon>Poales</taxon>
        <taxon>Poaceae</taxon>
        <taxon>BOP clade</taxon>
        <taxon>Pooideae</taxon>
        <taxon>Triticodae</taxon>
        <taxon>Triticeae</taxon>
        <taxon>Triticinae</taxon>
        <taxon>Aegilops</taxon>
    </lineage>
</organism>
<reference evidence="2" key="3">
    <citation type="journal article" date="2017" name="Nature">
        <title>Genome sequence of the progenitor of the wheat D genome Aegilops tauschii.</title>
        <authorList>
            <person name="Luo M.C."/>
            <person name="Gu Y.Q."/>
            <person name="Puiu D."/>
            <person name="Wang H."/>
            <person name="Twardziok S.O."/>
            <person name="Deal K.R."/>
            <person name="Huo N."/>
            <person name="Zhu T."/>
            <person name="Wang L."/>
            <person name="Wang Y."/>
            <person name="McGuire P.E."/>
            <person name="Liu S."/>
            <person name="Long H."/>
            <person name="Ramasamy R.K."/>
            <person name="Rodriguez J.C."/>
            <person name="Van S.L."/>
            <person name="Yuan L."/>
            <person name="Wang Z."/>
            <person name="Xia Z."/>
            <person name="Xiao L."/>
            <person name="Anderson O.D."/>
            <person name="Ouyang S."/>
            <person name="Liang Y."/>
            <person name="Zimin A.V."/>
            <person name="Pertea G."/>
            <person name="Qi P."/>
            <person name="Bennetzen J.L."/>
            <person name="Dai X."/>
            <person name="Dawson M.W."/>
            <person name="Muller H.G."/>
            <person name="Kugler K."/>
            <person name="Rivarola-Duarte L."/>
            <person name="Spannagl M."/>
            <person name="Mayer K.F.X."/>
            <person name="Lu F.H."/>
            <person name="Bevan M.W."/>
            <person name="Leroy P."/>
            <person name="Li P."/>
            <person name="You F.M."/>
            <person name="Sun Q."/>
            <person name="Liu Z."/>
            <person name="Lyons E."/>
            <person name="Wicker T."/>
            <person name="Salzberg S.L."/>
            <person name="Devos K.M."/>
            <person name="Dvorak J."/>
        </authorList>
    </citation>
    <scope>NUCLEOTIDE SEQUENCE [LARGE SCALE GENOMIC DNA]</scope>
    <source>
        <strain evidence="2">cv. AL8/78</strain>
    </source>
</reference>
<keyword evidence="3" id="KW-1185">Reference proteome</keyword>
<dbReference type="Gramene" id="AET1Gv20131500.1">
    <property type="protein sequence ID" value="AET1Gv20131500.1"/>
    <property type="gene ID" value="AET1Gv20131500"/>
</dbReference>
<name>A0A452XRD5_AEGTS</name>
<accession>A0A452XRD5</accession>
<evidence type="ECO:0000256" key="1">
    <source>
        <dbReference type="SAM" id="Phobius"/>
    </source>
</evidence>
<dbReference type="InterPro" id="IPR027854">
    <property type="entry name" value="STMP1"/>
</dbReference>